<dbReference type="GO" id="GO:0003964">
    <property type="term" value="F:RNA-directed DNA polymerase activity"/>
    <property type="evidence" value="ECO:0007669"/>
    <property type="project" value="UniProtKB-KW"/>
</dbReference>
<evidence type="ECO:0000259" key="2">
    <source>
        <dbReference type="Pfam" id="PF14529"/>
    </source>
</evidence>
<feature type="compositionally biased region" description="Polar residues" evidence="1">
    <location>
        <begin position="107"/>
        <end position="128"/>
    </location>
</feature>
<name>A0A4C1ZIN9_EUMVA</name>
<protein>
    <submittedName>
        <fullName evidence="3">Probable RNA-directed DNA polymerase from transposon BS</fullName>
    </submittedName>
</protein>
<sequence>MALYVKNDFPAFLLKFFLNFLCYKPHEARDLSNECKTVEIGKTNSRPRAAAVVTARPQISVSGASGANASFSRRTSSRKTSNRSTSNRRTSSRRTSSRRTSSRRTYILSSWARQNSGPDKNSGCPTSLSTAVTRYRSVRSLYGVRRRWYGEKSSTGVGAAGLHRYQVHRNKGGRGQSGITIQTILAGDLNAKHTTWGSRVISPAGRQLLQDSEQHGYEVIGPDTPSHILTDPRFRADVLDVVLCHQLPYSIHVNVLYDMDTQHLPLLIMLGTTVHMTPARPPTHRPDWSAFKSALEELQIGKSFSCPEEVDMSTHILTEKVQAAYSAETTRLPAKTSCRWDLPPHLTRTPKKRNKKRENALPTYQATRTHRYAAKDLAEILVEHLEEQFTPHPPSCTPETASHHAQVKRQVQEFLTAPVPPLPGNYFVSPAEWQK</sequence>
<evidence type="ECO:0000313" key="3">
    <source>
        <dbReference type="EMBL" id="GBP87700.1"/>
    </source>
</evidence>
<accession>A0A4C1ZIN9</accession>
<comment type="caution">
    <text evidence="3">The sequence shown here is derived from an EMBL/GenBank/DDBJ whole genome shotgun (WGS) entry which is preliminary data.</text>
</comment>
<feature type="region of interest" description="Disordered" evidence="1">
    <location>
        <begin position="338"/>
        <end position="365"/>
    </location>
</feature>
<keyword evidence="3" id="KW-0548">Nucleotidyltransferase</keyword>
<reference evidence="3 4" key="1">
    <citation type="journal article" date="2019" name="Commun. Biol.">
        <title>The bagworm genome reveals a unique fibroin gene that provides high tensile strength.</title>
        <authorList>
            <person name="Kono N."/>
            <person name="Nakamura H."/>
            <person name="Ohtoshi R."/>
            <person name="Tomita M."/>
            <person name="Numata K."/>
            <person name="Arakawa K."/>
        </authorList>
    </citation>
    <scope>NUCLEOTIDE SEQUENCE [LARGE SCALE GENOMIC DNA]</scope>
</reference>
<dbReference type="InterPro" id="IPR036691">
    <property type="entry name" value="Endo/exonu/phosph_ase_sf"/>
</dbReference>
<proteinExistence type="predicted"/>
<keyword evidence="3" id="KW-0808">Transferase</keyword>
<feature type="region of interest" description="Disordered" evidence="1">
    <location>
        <begin position="63"/>
        <end position="128"/>
    </location>
</feature>
<dbReference type="OrthoDB" id="412981at2759"/>
<evidence type="ECO:0000256" key="1">
    <source>
        <dbReference type="SAM" id="MobiDB-lite"/>
    </source>
</evidence>
<dbReference type="InterPro" id="IPR005135">
    <property type="entry name" value="Endo/exonuclease/phosphatase"/>
</dbReference>
<organism evidence="3 4">
    <name type="scientific">Eumeta variegata</name>
    <name type="common">Bagworm moth</name>
    <name type="synonym">Eumeta japonica</name>
    <dbReference type="NCBI Taxonomy" id="151549"/>
    <lineage>
        <taxon>Eukaryota</taxon>
        <taxon>Metazoa</taxon>
        <taxon>Ecdysozoa</taxon>
        <taxon>Arthropoda</taxon>
        <taxon>Hexapoda</taxon>
        <taxon>Insecta</taxon>
        <taxon>Pterygota</taxon>
        <taxon>Neoptera</taxon>
        <taxon>Endopterygota</taxon>
        <taxon>Lepidoptera</taxon>
        <taxon>Glossata</taxon>
        <taxon>Ditrysia</taxon>
        <taxon>Tineoidea</taxon>
        <taxon>Psychidae</taxon>
        <taxon>Oiketicinae</taxon>
        <taxon>Eumeta</taxon>
    </lineage>
</organism>
<gene>
    <name evidence="3" type="primary">RTase</name>
    <name evidence="3" type="ORF">EVAR_61925_1</name>
</gene>
<evidence type="ECO:0000313" key="4">
    <source>
        <dbReference type="Proteomes" id="UP000299102"/>
    </source>
</evidence>
<dbReference type="EMBL" id="BGZK01001877">
    <property type="protein sequence ID" value="GBP87700.1"/>
    <property type="molecule type" value="Genomic_DNA"/>
</dbReference>
<feature type="compositionally biased region" description="Basic residues" evidence="1">
    <location>
        <begin position="90"/>
        <end position="102"/>
    </location>
</feature>
<keyword evidence="4" id="KW-1185">Reference proteome</keyword>
<dbReference type="SUPFAM" id="SSF56219">
    <property type="entry name" value="DNase I-like"/>
    <property type="match status" value="1"/>
</dbReference>
<dbReference type="Proteomes" id="UP000299102">
    <property type="component" value="Unassembled WGS sequence"/>
</dbReference>
<dbReference type="AlphaFoldDB" id="A0A4C1ZIN9"/>
<dbReference type="Pfam" id="PF14529">
    <property type="entry name" value="Exo_endo_phos_2"/>
    <property type="match status" value="1"/>
</dbReference>
<dbReference type="Gene3D" id="3.60.10.10">
    <property type="entry name" value="Endonuclease/exonuclease/phosphatase"/>
    <property type="match status" value="1"/>
</dbReference>
<feature type="domain" description="Endonuclease/exonuclease/phosphatase" evidence="2">
    <location>
        <begin position="182"/>
        <end position="244"/>
    </location>
</feature>
<keyword evidence="3" id="KW-0695">RNA-directed DNA polymerase</keyword>